<evidence type="ECO:0000256" key="5">
    <source>
        <dbReference type="SAM" id="Phobius"/>
    </source>
</evidence>
<accession>A0A0B6YVA2</accession>
<feature type="region of interest" description="Disordered" evidence="4">
    <location>
        <begin position="1"/>
        <end position="22"/>
    </location>
</feature>
<organism evidence="6">
    <name type="scientific">Arion vulgaris</name>
    <dbReference type="NCBI Taxonomy" id="1028688"/>
    <lineage>
        <taxon>Eukaryota</taxon>
        <taxon>Metazoa</taxon>
        <taxon>Spiralia</taxon>
        <taxon>Lophotrochozoa</taxon>
        <taxon>Mollusca</taxon>
        <taxon>Gastropoda</taxon>
        <taxon>Heterobranchia</taxon>
        <taxon>Euthyneura</taxon>
        <taxon>Panpulmonata</taxon>
        <taxon>Eupulmonata</taxon>
        <taxon>Stylommatophora</taxon>
        <taxon>Helicina</taxon>
        <taxon>Arionoidea</taxon>
        <taxon>Arionidae</taxon>
        <taxon>Arion</taxon>
    </lineage>
</organism>
<evidence type="ECO:0008006" key="7">
    <source>
        <dbReference type="Google" id="ProtNLM"/>
    </source>
</evidence>
<dbReference type="GO" id="GO:0016020">
    <property type="term" value="C:membrane"/>
    <property type="evidence" value="ECO:0007669"/>
    <property type="project" value="InterPro"/>
</dbReference>
<dbReference type="GO" id="GO:0005524">
    <property type="term" value="F:ATP binding"/>
    <property type="evidence" value="ECO:0007669"/>
    <property type="project" value="InterPro"/>
</dbReference>
<name>A0A0B6YVA2_9EUPU</name>
<feature type="transmembrane region" description="Helical" evidence="5">
    <location>
        <begin position="108"/>
        <end position="125"/>
    </location>
</feature>
<dbReference type="Gene3D" id="1.20.1560.10">
    <property type="entry name" value="ABC transporter type 1, transmembrane domain"/>
    <property type="match status" value="1"/>
</dbReference>
<dbReference type="AlphaFoldDB" id="A0A0B6YVA2"/>
<evidence type="ECO:0000256" key="3">
    <source>
        <dbReference type="ARBA" id="ARBA00023136"/>
    </source>
</evidence>
<feature type="non-terminal residue" evidence="6">
    <location>
        <position position="1"/>
    </location>
</feature>
<evidence type="ECO:0000313" key="6">
    <source>
        <dbReference type="EMBL" id="CEK60017.1"/>
    </source>
</evidence>
<feature type="transmembrane region" description="Helical" evidence="5">
    <location>
        <begin position="137"/>
        <end position="156"/>
    </location>
</feature>
<dbReference type="EMBL" id="HACG01013152">
    <property type="protein sequence ID" value="CEK60017.1"/>
    <property type="molecule type" value="Transcribed_RNA"/>
</dbReference>
<evidence type="ECO:0000256" key="1">
    <source>
        <dbReference type="ARBA" id="ARBA00022692"/>
    </source>
</evidence>
<proteinExistence type="predicted"/>
<reference evidence="6" key="1">
    <citation type="submission" date="2014-12" db="EMBL/GenBank/DDBJ databases">
        <title>Insight into the proteome of Arion vulgaris.</title>
        <authorList>
            <person name="Aradska J."/>
            <person name="Bulat T."/>
            <person name="Smidak R."/>
            <person name="Sarate P."/>
            <person name="Gangsoo J."/>
            <person name="Sialana F."/>
            <person name="Bilban M."/>
            <person name="Lubec G."/>
        </authorList>
    </citation>
    <scope>NUCLEOTIDE SEQUENCE</scope>
    <source>
        <tissue evidence="6">Skin</tissue>
    </source>
</reference>
<keyword evidence="1 5" id="KW-0812">Transmembrane</keyword>
<evidence type="ECO:0000256" key="4">
    <source>
        <dbReference type="SAM" id="MobiDB-lite"/>
    </source>
</evidence>
<dbReference type="InterPro" id="IPR036640">
    <property type="entry name" value="ABC1_TM_sf"/>
</dbReference>
<sequence length="186" mass="21343">EEVDRVSRINASRSSHTKVSSENKGIIKNGIDTMKNEANDCHTPIENGSDHKQDKMDNEKTFLFKKRRYNFFGSWNIHPKYRKDIPSLFRVLWRLEGKLFCNSMVRKILSDFVVFSGPMALGVLVDNLQNSSEKTIWQAYVLCLLLLAVVIGRTLLFVHSRYGCVLLAVHIRTMLASAIYKKAMSM</sequence>
<evidence type="ECO:0000256" key="2">
    <source>
        <dbReference type="ARBA" id="ARBA00022989"/>
    </source>
</evidence>
<protein>
    <recommendedName>
        <fullName evidence="7">ABC transmembrane type-1 domain-containing protein</fullName>
    </recommendedName>
</protein>
<dbReference type="SUPFAM" id="SSF90123">
    <property type="entry name" value="ABC transporter transmembrane region"/>
    <property type="match status" value="1"/>
</dbReference>
<feature type="compositionally biased region" description="Polar residues" evidence="4">
    <location>
        <begin position="9"/>
        <end position="22"/>
    </location>
</feature>
<gene>
    <name evidence="6" type="primary">ORF38166</name>
</gene>
<keyword evidence="3 5" id="KW-0472">Membrane</keyword>
<keyword evidence="2 5" id="KW-1133">Transmembrane helix</keyword>
<feature type="non-terminal residue" evidence="6">
    <location>
        <position position="186"/>
    </location>
</feature>